<evidence type="ECO:0000259" key="3">
    <source>
        <dbReference type="PROSITE" id="PS50011"/>
    </source>
</evidence>
<keyword evidence="2" id="KW-0812">Transmembrane</keyword>
<dbReference type="EMBL" id="JARBJD010000325">
    <property type="protein sequence ID" value="KAK2943847.1"/>
    <property type="molecule type" value="Genomic_DNA"/>
</dbReference>
<protein>
    <recommendedName>
        <fullName evidence="3">Protein kinase domain-containing protein</fullName>
    </recommendedName>
</protein>
<name>A0ABQ9WWG4_9EUKA</name>
<feature type="compositionally biased region" description="Polar residues" evidence="1">
    <location>
        <begin position="1681"/>
        <end position="1694"/>
    </location>
</feature>
<dbReference type="PROSITE" id="PS50011">
    <property type="entry name" value="PROTEIN_KINASE_DOM"/>
    <property type="match status" value="1"/>
</dbReference>
<proteinExistence type="predicted"/>
<dbReference type="Gene3D" id="1.10.510.10">
    <property type="entry name" value="Transferase(Phosphotransferase) domain 1"/>
    <property type="match status" value="1"/>
</dbReference>
<feature type="domain" description="Protein kinase" evidence="3">
    <location>
        <begin position="1466"/>
        <end position="1806"/>
    </location>
</feature>
<comment type="caution">
    <text evidence="4">The sequence shown here is derived from an EMBL/GenBank/DDBJ whole genome shotgun (WGS) entry which is preliminary data.</text>
</comment>
<sequence>MTSTKSKQLIPPKRLSQTCIGVSVSHSVGALQNTIIQDHNLGSSLLCQNSTFTSCQSTAASLTDALIASTFAPLLSEYLAELKTPYNFTDAQYTDELSHLYWSITELTSITSPIVYNFATASTPVTYTNCSFIHMKEDTSDNFGYGGVALRHMCQAPLTITNCSFEDCRSERGRFDRCSSVGQGGAISVWLRSITKITHSSFTQCGATDFHGTASDVGGGLYAMTCSVSFSEFVSNTATSCGGIAAGQSASLVFCHFADNNAEMYRDFNRLYPFDSIAAVIGCTESGDPFSSTDEVLFVESGGTGLDCSYSSPCGSLSSALSKVGTSQTKLIKVEAGSYETVTIVDSSCPTITQSLSKDAVEIDNQVLSFSLKVDVHTDLELKGMHLCPIPGLALLTSSCENAYLTQFSQGAIWRTSIYLQGSLSISGSTSLVDYPILAQSERPAETLFTLRPSSSGSLYSLRLLTITQHTDPMIVVEEEASLTFSDCIVSSDGTTSQRSIVRSRGEIIINGGRFVNLNFEEGSCFETFGGSITIQRTSLNPVVSNLTTTDDGAFINSLNTSLCLDDIILFNCCATNGGAVFVRDSPSIHINIVVFGCSASQNGGGVCIEGVGSGDYPAIELSPSFFVNCSAVNGGGLFINISNYFNIHLGGGGETRLPFVDTASYLSAFSGCSAQKGAGLFLDGSDMRGLMCQFGVLFSNDDCVCEGSDLFVSQSAADSHGNLGDYLSGYFASMTSFSGRSMDENGLFKHVEVGGHPELSRNFPPPMLQVIGSNQPPDETCISPYSLSCSSIHMYLPLFHTKTDNGGYLPIPIYLSAQLFFFESGVVRKQSTVVKMQDVEGYEKTDQVDVQLGQGEILYFTPFLEVAEEGSLEFSKIEFVWRIDHSLCHSLDPSAKIAITECNFKIHTNITVPLITCACGSLTIKQTSFTTPATTKIASPLITSFLLSAAASNSELNLRIEMSHVTFQNVTMDVWVNCVVFIENPDWMKLDHVNFENVTKAPTEIATRMIVHGRNLASVIQCVEDSGFPQRGGDVDTLYESLDEAEPEDSPLLNPTLLLYLSPFRAPTVIVKSTGRDGVWCGDDTFPCASLDESDWHLNGPIQSTIAIVDVAQLNSEVDLTPDKTTIVSKGGSKVTVAVSTDGSLVNKADTITHSLALESLLFSLTSDRSVPLIQSRSGMLTISVCSFVSSSPLSSKLIEVSGGTFKLTDVELTSVQFSVTLLTFSNFESVKLSNVDHKSCSSGSLMTFEGSSDLPQIELRDCVFSGPSTSPSQNDDSLCAWPSSLVVVNSCSFDSYSSSFSHLSQGALHVLSSKAKIVGGQMTDNNPHSSSFPNMNRNIRCEGASSIELDTSPSDSDTLWINTDSDCVVKGNTGSEVLNSFFVPTLTPTSCSATFTKKTKEYSIVMKGTLLIPCGLAFVISDVANTNAQPFRIPLSAETTSELTESSITMTLHSNDLNELEAKNEWFRYLAFGQTGKTDSFTFKLSQKQAQSLAMQKTLPWLIPLIVSLVVLILLALLIIFCCRRRKTQNTKEMSEMNEQESVPIEDEKMEVLDPTQVNLHAVDQLESVTKSSIVDSKHSNNITSPPFQESHVEALVCTEKLEISVVREMDTLYNALHVNEQKRTFPKRAFQRQLALGLTTIAVSNKQTDILTKLSSHWVMFDAQGNACLKSQEPTQQIPFQQSSGGTQPVTASKDGQRWKAPEVVKAEEEKDFRKVIDERKAAVFSLGLVLWEIETGLVPFGELDAINAQRQIGTGTLPKMEGVNSSMVDVIESCLRLEPDDRPTLSTIWTALCAIPDEAPAIVENEIVGTH</sequence>
<feature type="transmembrane region" description="Helical" evidence="2">
    <location>
        <begin position="1503"/>
        <end position="1525"/>
    </location>
</feature>
<keyword evidence="2" id="KW-1133">Transmembrane helix</keyword>
<dbReference type="InterPro" id="IPR011009">
    <property type="entry name" value="Kinase-like_dom_sf"/>
</dbReference>
<evidence type="ECO:0000313" key="4">
    <source>
        <dbReference type="EMBL" id="KAK2943847.1"/>
    </source>
</evidence>
<organism evidence="4 5">
    <name type="scientific">Blattamonas nauphoetae</name>
    <dbReference type="NCBI Taxonomy" id="2049346"/>
    <lineage>
        <taxon>Eukaryota</taxon>
        <taxon>Metamonada</taxon>
        <taxon>Preaxostyla</taxon>
        <taxon>Oxymonadida</taxon>
        <taxon>Blattamonas</taxon>
    </lineage>
</organism>
<feature type="region of interest" description="Disordered" evidence="1">
    <location>
        <begin position="1681"/>
        <end position="1703"/>
    </location>
</feature>
<dbReference type="SUPFAM" id="SSF56112">
    <property type="entry name" value="Protein kinase-like (PK-like)"/>
    <property type="match status" value="1"/>
</dbReference>
<evidence type="ECO:0000256" key="2">
    <source>
        <dbReference type="SAM" id="Phobius"/>
    </source>
</evidence>
<accession>A0ABQ9WWG4</accession>
<dbReference type="SUPFAM" id="SSF51126">
    <property type="entry name" value="Pectin lyase-like"/>
    <property type="match status" value="2"/>
</dbReference>
<dbReference type="InterPro" id="IPR011050">
    <property type="entry name" value="Pectin_lyase_fold/virulence"/>
</dbReference>
<evidence type="ECO:0000313" key="5">
    <source>
        <dbReference type="Proteomes" id="UP001281761"/>
    </source>
</evidence>
<dbReference type="InterPro" id="IPR001245">
    <property type="entry name" value="Ser-Thr/Tyr_kinase_cat_dom"/>
</dbReference>
<dbReference type="Pfam" id="PF07714">
    <property type="entry name" value="PK_Tyr_Ser-Thr"/>
    <property type="match status" value="1"/>
</dbReference>
<keyword evidence="2" id="KW-0472">Membrane</keyword>
<dbReference type="InterPro" id="IPR000719">
    <property type="entry name" value="Prot_kinase_dom"/>
</dbReference>
<dbReference type="Proteomes" id="UP001281761">
    <property type="component" value="Unassembled WGS sequence"/>
</dbReference>
<gene>
    <name evidence="4" type="ORF">BLNAU_21238</name>
</gene>
<evidence type="ECO:0000256" key="1">
    <source>
        <dbReference type="SAM" id="MobiDB-lite"/>
    </source>
</evidence>
<reference evidence="4 5" key="1">
    <citation type="journal article" date="2022" name="bioRxiv">
        <title>Genomics of Preaxostyla Flagellates Illuminates Evolutionary Transitions and the Path Towards Mitochondrial Loss.</title>
        <authorList>
            <person name="Novak L.V.F."/>
            <person name="Treitli S.C."/>
            <person name="Pyrih J."/>
            <person name="Halakuc P."/>
            <person name="Pipaliya S.V."/>
            <person name="Vacek V."/>
            <person name="Brzon O."/>
            <person name="Soukal P."/>
            <person name="Eme L."/>
            <person name="Dacks J.B."/>
            <person name="Karnkowska A."/>
            <person name="Elias M."/>
            <person name="Hampl V."/>
        </authorList>
    </citation>
    <scope>NUCLEOTIDE SEQUENCE [LARGE SCALE GENOMIC DNA]</scope>
    <source>
        <strain evidence="4">NAU3</strain>
        <tissue evidence="4">Gut</tissue>
    </source>
</reference>
<keyword evidence="5" id="KW-1185">Reference proteome</keyword>